<gene>
    <name evidence="2" type="ORF">B0E34_14040</name>
</gene>
<keyword evidence="1" id="KW-0812">Transmembrane</keyword>
<keyword evidence="1" id="KW-1133">Transmembrane helix</keyword>
<evidence type="ECO:0000313" key="2">
    <source>
        <dbReference type="EMBL" id="OVE56641.1"/>
    </source>
</evidence>
<keyword evidence="1" id="KW-0472">Membrane</keyword>
<name>A0A202BYS6_9FLAO</name>
<comment type="caution">
    <text evidence="2">The sequence shown here is derived from an EMBL/GenBank/DDBJ whole genome shotgun (WGS) entry which is preliminary data.</text>
</comment>
<evidence type="ECO:0000256" key="1">
    <source>
        <dbReference type="SAM" id="Phobius"/>
    </source>
</evidence>
<proteinExistence type="predicted"/>
<reference evidence="3" key="1">
    <citation type="submission" date="2017-02" db="EMBL/GenBank/DDBJ databases">
        <authorList>
            <person name="Tetz G."/>
            <person name="Tetz V."/>
        </authorList>
    </citation>
    <scope>NUCLEOTIDE SEQUENCE [LARGE SCALE GENOMIC DNA]</scope>
    <source>
        <strain evidence="3">VT16-26</strain>
    </source>
</reference>
<protein>
    <submittedName>
        <fullName evidence="2">Uncharacterized protein</fullName>
    </submittedName>
</protein>
<keyword evidence="3" id="KW-1185">Reference proteome</keyword>
<evidence type="ECO:0000313" key="3">
    <source>
        <dbReference type="Proteomes" id="UP000196355"/>
    </source>
</evidence>
<feature type="transmembrane region" description="Helical" evidence="1">
    <location>
        <begin position="63"/>
        <end position="86"/>
    </location>
</feature>
<feature type="transmembrane region" description="Helical" evidence="1">
    <location>
        <begin position="6"/>
        <end position="24"/>
    </location>
</feature>
<dbReference type="AlphaFoldDB" id="A0A202BYS6"/>
<accession>A0A202BYS6</accession>
<organism evidence="2 3">
    <name type="scientific">Chryseobacterium mucoviscidosis</name>
    <dbReference type="NCBI Taxonomy" id="1945581"/>
    <lineage>
        <taxon>Bacteria</taxon>
        <taxon>Pseudomonadati</taxon>
        <taxon>Bacteroidota</taxon>
        <taxon>Flavobacteriia</taxon>
        <taxon>Flavobacteriales</taxon>
        <taxon>Weeksellaceae</taxon>
        <taxon>Chryseobacterium group</taxon>
        <taxon>Chryseobacterium</taxon>
    </lineage>
</organism>
<sequence length="89" mass="10265">MNFMDSLIVILLILVLNITAYAIFKNYIYGKVNAGMKFLLINMPKDIIWLIISLIIIDKTIENFLFIVICFIVASLLIYIPVIRLINKS</sequence>
<dbReference type="Proteomes" id="UP000196355">
    <property type="component" value="Unassembled WGS sequence"/>
</dbReference>
<dbReference type="EMBL" id="MVAG01000122">
    <property type="protein sequence ID" value="OVE56641.1"/>
    <property type="molecule type" value="Genomic_DNA"/>
</dbReference>
<feature type="transmembrane region" description="Helical" evidence="1">
    <location>
        <begin position="36"/>
        <end position="57"/>
    </location>
</feature>